<evidence type="ECO:0000313" key="2">
    <source>
        <dbReference type="EMBL" id="DAD77435.1"/>
    </source>
</evidence>
<feature type="transmembrane region" description="Helical" evidence="1">
    <location>
        <begin position="12"/>
        <end position="33"/>
    </location>
</feature>
<keyword evidence="1" id="KW-0812">Transmembrane</keyword>
<protein>
    <submittedName>
        <fullName evidence="2">Uncharacterized protein</fullName>
    </submittedName>
</protein>
<accession>A0A8S5M5Z0</accession>
<dbReference type="EMBL" id="BK014825">
    <property type="protein sequence ID" value="DAD77435.1"/>
    <property type="molecule type" value="Genomic_DNA"/>
</dbReference>
<organism evidence="2">
    <name type="scientific">Siphoviridae sp. ctulf7</name>
    <dbReference type="NCBI Taxonomy" id="2826505"/>
    <lineage>
        <taxon>Viruses</taxon>
        <taxon>Duplodnaviria</taxon>
        <taxon>Heunggongvirae</taxon>
        <taxon>Uroviricota</taxon>
        <taxon>Caudoviricetes</taxon>
    </lineage>
</organism>
<proteinExistence type="predicted"/>
<sequence length="53" mass="6132">MKRKRHLNPCIKFTLEVLCGLCIGIMFISAMFMNNTTQLDRYTDASYVSAKAW</sequence>
<evidence type="ECO:0000256" key="1">
    <source>
        <dbReference type="SAM" id="Phobius"/>
    </source>
</evidence>
<name>A0A8S5M5Z0_9CAUD</name>
<reference evidence="2" key="1">
    <citation type="journal article" date="2021" name="Proc. Natl. Acad. Sci. U.S.A.">
        <title>A Catalog of Tens of Thousands of Viruses from Human Metagenomes Reveals Hidden Associations with Chronic Diseases.</title>
        <authorList>
            <person name="Tisza M.J."/>
            <person name="Buck C.B."/>
        </authorList>
    </citation>
    <scope>NUCLEOTIDE SEQUENCE</scope>
    <source>
        <strain evidence="2">Ctulf7</strain>
    </source>
</reference>
<keyword evidence="1" id="KW-0472">Membrane</keyword>
<keyword evidence="1" id="KW-1133">Transmembrane helix</keyword>